<name>X1QZR9_9ZZZZ</name>
<dbReference type="EMBL" id="BARW01012868">
    <property type="protein sequence ID" value="GAI74012.1"/>
    <property type="molecule type" value="Genomic_DNA"/>
</dbReference>
<dbReference type="AlphaFoldDB" id="X1QZR9"/>
<proteinExistence type="predicted"/>
<evidence type="ECO:0000313" key="1">
    <source>
        <dbReference type="EMBL" id="GAI74012.1"/>
    </source>
</evidence>
<comment type="caution">
    <text evidence="1">The sequence shown here is derived from an EMBL/GenBank/DDBJ whole genome shotgun (WGS) entry which is preliminary data.</text>
</comment>
<gene>
    <name evidence="1" type="ORF">S12H4_23971</name>
</gene>
<accession>X1QZR9</accession>
<reference evidence="1" key="1">
    <citation type="journal article" date="2014" name="Front. Microbiol.">
        <title>High frequency of phylogenetically diverse reductive dehalogenase-homologous genes in deep subseafloor sedimentary metagenomes.</title>
        <authorList>
            <person name="Kawai M."/>
            <person name="Futagami T."/>
            <person name="Toyoda A."/>
            <person name="Takaki Y."/>
            <person name="Nishi S."/>
            <person name="Hori S."/>
            <person name="Arai W."/>
            <person name="Tsubouchi T."/>
            <person name="Morono Y."/>
            <person name="Uchiyama I."/>
            <person name="Ito T."/>
            <person name="Fujiyama A."/>
            <person name="Inagaki F."/>
            <person name="Takami H."/>
        </authorList>
    </citation>
    <scope>NUCLEOTIDE SEQUENCE</scope>
    <source>
        <strain evidence="1">Expedition CK06-06</strain>
    </source>
</reference>
<protein>
    <submittedName>
        <fullName evidence="1">Uncharacterized protein</fullName>
    </submittedName>
</protein>
<sequence length="54" mass="6197">MDPSNAMKIKLSDKLPPDPVFKEDIRRAPNRGYDLNRDETIIALKNAFNIIIVE</sequence>
<organism evidence="1">
    <name type="scientific">marine sediment metagenome</name>
    <dbReference type="NCBI Taxonomy" id="412755"/>
    <lineage>
        <taxon>unclassified sequences</taxon>
        <taxon>metagenomes</taxon>
        <taxon>ecological metagenomes</taxon>
    </lineage>
</organism>